<dbReference type="InterPro" id="IPR011108">
    <property type="entry name" value="RMMBL"/>
</dbReference>
<evidence type="ECO:0000259" key="2">
    <source>
        <dbReference type="SMART" id="SM00849"/>
    </source>
</evidence>
<name>A0A4S3M626_9FLAO</name>
<dbReference type="Gene3D" id="3.40.50.10890">
    <property type="match status" value="1"/>
</dbReference>
<dbReference type="Pfam" id="PF00753">
    <property type="entry name" value="Lactamase_B"/>
    <property type="match status" value="1"/>
</dbReference>
<feature type="domain" description="Metallo-beta-lactamase" evidence="2">
    <location>
        <begin position="25"/>
        <end position="246"/>
    </location>
</feature>
<dbReference type="Pfam" id="PF10996">
    <property type="entry name" value="Beta-Casp"/>
    <property type="match status" value="1"/>
</dbReference>
<dbReference type="Proteomes" id="UP000305939">
    <property type="component" value="Unassembled WGS sequence"/>
</dbReference>
<evidence type="ECO:0000259" key="3">
    <source>
        <dbReference type="SMART" id="SM01027"/>
    </source>
</evidence>
<dbReference type="CDD" id="cd16295">
    <property type="entry name" value="TTHA0252-CPSF-like_MBL-fold"/>
    <property type="match status" value="1"/>
</dbReference>
<protein>
    <submittedName>
        <fullName evidence="4">MBL fold metallo-hydrolase</fullName>
    </submittedName>
</protein>
<dbReference type="GO" id="GO:0004521">
    <property type="term" value="F:RNA endonuclease activity"/>
    <property type="evidence" value="ECO:0007669"/>
    <property type="project" value="TreeGrafter"/>
</dbReference>
<proteinExistence type="predicted"/>
<gene>
    <name evidence="4" type="ORF">E7Z59_05810</name>
</gene>
<keyword evidence="5" id="KW-1185">Reference proteome</keyword>
<dbReference type="InterPro" id="IPR001279">
    <property type="entry name" value="Metallo-B-lactamas"/>
</dbReference>
<dbReference type="SMART" id="SM01027">
    <property type="entry name" value="Beta-Casp"/>
    <property type="match status" value="1"/>
</dbReference>
<dbReference type="OrthoDB" id="9803916at2"/>
<organism evidence="4 5">
    <name type="scientific">Robertkochia marina</name>
    <dbReference type="NCBI Taxonomy" id="1227945"/>
    <lineage>
        <taxon>Bacteria</taxon>
        <taxon>Pseudomonadati</taxon>
        <taxon>Bacteroidota</taxon>
        <taxon>Flavobacteriia</taxon>
        <taxon>Flavobacteriales</taxon>
        <taxon>Flavobacteriaceae</taxon>
        <taxon>Robertkochia</taxon>
    </lineage>
</organism>
<dbReference type="InterPro" id="IPR050698">
    <property type="entry name" value="MBL"/>
</dbReference>
<dbReference type="Pfam" id="PF07521">
    <property type="entry name" value="RMMBL"/>
    <property type="match status" value="1"/>
</dbReference>
<sequence length="465" mass="52567">MKCINSANVETTFSIKFLGAAGTVTGSKYLLETSELRILIDCGLFQGEKSLREKNWEPLEVDASTIDLVILTHGHLDHVGFLPRLVRLGFRGRIYATSPTLSITRIILEDSAKIQEEDAEQANREGYSRHDPALPLYDQHDVESTFDRLDPQPAGVYIELAPGIGYKHHYAGHILGATWLTFEIHGKTVVFSGDLGRENDLLLREVEKPKKADIIIMESTYGDRERLEEDVNELLVSLVNEVIHKRGNLIVPSFAVERAQLLVYYFWKLYTRNRIPAIPVVVDSPMSNKVFDSFFKYPDWHKLDIATLGEMLNYVEVVDSYRDTWRIIDRKQPKVVIAGSGMITGGRVLTYLQQLIDEPETIVLLAGYQAEGTRGRDLLEGAATLKFFGKEYPVRARVECLQSLSAHADQSELLDWLSDLESTPEKIFLVHGEPEAAQALKEELEKNYGFKVEIPEMGTVREIGM</sequence>
<keyword evidence="1 4" id="KW-0378">Hydrolase</keyword>
<evidence type="ECO:0000256" key="1">
    <source>
        <dbReference type="ARBA" id="ARBA00022801"/>
    </source>
</evidence>
<dbReference type="SMART" id="SM00849">
    <property type="entry name" value="Lactamase_B"/>
    <property type="match status" value="1"/>
</dbReference>
<dbReference type="EMBL" id="SSMC01000001">
    <property type="protein sequence ID" value="THD69841.1"/>
    <property type="molecule type" value="Genomic_DNA"/>
</dbReference>
<dbReference type="InterPro" id="IPR022712">
    <property type="entry name" value="Beta_Casp"/>
</dbReference>
<dbReference type="Gene3D" id="3.60.15.10">
    <property type="entry name" value="Ribonuclease Z/Hydroxyacylglutathione hydrolase-like"/>
    <property type="match status" value="1"/>
</dbReference>
<dbReference type="RefSeq" id="WP_136335332.1">
    <property type="nucleotide sequence ID" value="NZ_QXMP01000002.1"/>
</dbReference>
<dbReference type="InterPro" id="IPR036866">
    <property type="entry name" value="RibonucZ/Hydroxyglut_hydro"/>
</dbReference>
<dbReference type="PANTHER" id="PTHR11203">
    <property type="entry name" value="CLEAVAGE AND POLYADENYLATION SPECIFICITY FACTOR FAMILY MEMBER"/>
    <property type="match status" value="1"/>
</dbReference>
<evidence type="ECO:0000313" key="4">
    <source>
        <dbReference type="EMBL" id="THD69841.1"/>
    </source>
</evidence>
<comment type="caution">
    <text evidence="4">The sequence shown here is derived from an EMBL/GenBank/DDBJ whole genome shotgun (WGS) entry which is preliminary data.</text>
</comment>
<evidence type="ECO:0000313" key="5">
    <source>
        <dbReference type="Proteomes" id="UP000305939"/>
    </source>
</evidence>
<accession>A0A4S3M626</accession>
<reference evidence="4 5" key="1">
    <citation type="submission" date="2019-04" db="EMBL/GenBank/DDBJ databases">
        <title>Draft genome sequence of Robertkochia marina CC-AMO-30D.</title>
        <authorList>
            <person name="Hameed A."/>
            <person name="Lin S.-Y."/>
            <person name="Shahina M."/>
            <person name="Lai W.-A."/>
            <person name="Young C.-C."/>
        </authorList>
    </citation>
    <scope>NUCLEOTIDE SEQUENCE [LARGE SCALE GENOMIC DNA]</scope>
    <source>
        <strain evidence="4 5">CC-AMO-30D</strain>
    </source>
</reference>
<dbReference type="GO" id="GO:0016787">
    <property type="term" value="F:hydrolase activity"/>
    <property type="evidence" value="ECO:0007669"/>
    <property type="project" value="UniProtKB-KW"/>
</dbReference>
<dbReference type="AlphaFoldDB" id="A0A4S3M626"/>
<dbReference type="PANTHER" id="PTHR11203:SF37">
    <property type="entry name" value="INTEGRATOR COMPLEX SUBUNIT 11"/>
    <property type="match status" value="1"/>
</dbReference>
<feature type="domain" description="Beta-Casp" evidence="3">
    <location>
        <begin position="259"/>
        <end position="378"/>
    </location>
</feature>
<dbReference type="SUPFAM" id="SSF56281">
    <property type="entry name" value="Metallo-hydrolase/oxidoreductase"/>
    <property type="match status" value="1"/>
</dbReference>